<name>A0ABN2T9R7_9ACTN</name>
<dbReference type="EMBL" id="BAAAPC010000013">
    <property type="protein sequence ID" value="GAA2002773.1"/>
    <property type="molecule type" value="Genomic_DNA"/>
</dbReference>
<keyword evidence="3" id="KW-1185">Reference proteome</keyword>
<evidence type="ECO:0000313" key="2">
    <source>
        <dbReference type="EMBL" id="GAA2002773.1"/>
    </source>
</evidence>
<dbReference type="SUPFAM" id="SSF90257">
    <property type="entry name" value="Myosin rod fragments"/>
    <property type="match status" value="1"/>
</dbReference>
<protein>
    <submittedName>
        <fullName evidence="2">Uncharacterized protein</fullName>
    </submittedName>
</protein>
<proteinExistence type="predicted"/>
<accession>A0ABN2T9R7</accession>
<keyword evidence="1" id="KW-0175">Coiled coil</keyword>
<dbReference type="Proteomes" id="UP001501585">
    <property type="component" value="Unassembled WGS sequence"/>
</dbReference>
<gene>
    <name evidence="2" type="ORF">GCM10009799_32350</name>
</gene>
<dbReference type="RefSeq" id="WP_344104777.1">
    <property type="nucleotide sequence ID" value="NZ_BAAAPC010000013.1"/>
</dbReference>
<sequence>MWFLGAGRTRGDVESVAARLRSVELKAQEHEADMAVFERDHTALDLRVRRLEGELEDLRRQRIEAYARWWNTREDRDRALHIARRLRRRLERARRRRLRPIDGYAEG</sequence>
<organism evidence="2 3">
    <name type="scientific">Nocardiopsis rhodophaea</name>
    <dbReference type="NCBI Taxonomy" id="280238"/>
    <lineage>
        <taxon>Bacteria</taxon>
        <taxon>Bacillati</taxon>
        <taxon>Actinomycetota</taxon>
        <taxon>Actinomycetes</taxon>
        <taxon>Streptosporangiales</taxon>
        <taxon>Nocardiopsidaceae</taxon>
        <taxon>Nocardiopsis</taxon>
    </lineage>
</organism>
<reference evidence="3" key="1">
    <citation type="journal article" date="2019" name="Int. J. Syst. Evol. Microbiol.">
        <title>The Global Catalogue of Microorganisms (GCM) 10K type strain sequencing project: providing services to taxonomists for standard genome sequencing and annotation.</title>
        <authorList>
            <consortium name="The Broad Institute Genomics Platform"/>
            <consortium name="The Broad Institute Genome Sequencing Center for Infectious Disease"/>
            <person name="Wu L."/>
            <person name="Ma J."/>
        </authorList>
    </citation>
    <scope>NUCLEOTIDE SEQUENCE [LARGE SCALE GENOMIC DNA]</scope>
    <source>
        <strain evidence="3">JCM 15313</strain>
    </source>
</reference>
<comment type="caution">
    <text evidence="2">The sequence shown here is derived from an EMBL/GenBank/DDBJ whole genome shotgun (WGS) entry which is preliminary data.</text>
</comment>
<evidence type="ECO:0000313" key="3">
    <source>
        <dbReference type="Proteomes" id="UP001501585"/>
    </source>
</evidence>
<evidence type="ECO:0000256" key="1">
    <source>
        <dbReference type="SAM" id="Coils"/>
    </source>
</evidence>
<feature type="coiled-coil region" evidence="1">
    <location>
        <begin position="13"/>
        <end position="96"/>
    </location>
</feature>